<dbReference type="EMBL" id="JAACJN010000002">
    <property type="protein sequence ID" value="KAF5393343.1"/>
    <property type="molecule type" value="Genomic_DNA"/>
</dbReference>
<organism evidence="2 3">
    <name type="scientific">Collybiopsis confluens</name>
    <dbReference type="NCBI Taxonomy" id="2823264"/>
    <lineage>
        <taxon>Eukaryota</taxon>
        <taxon>Fungi</taxon>
        <taxon>Dikarya</taxon>
        <taxon>Basidiomycota</taxon>
        <taxon>Agaricomycotina</taxon>
        <taxon>Agaricomycetes</taxon>
        <taxon>Agaricomycetidae</taxon>
        <taxon>Agaricales</taxon>
        <taxon>Marasmiineae</taxon>
        <taxon>Omphalotaceae</taxon>
        <taxon>Collybiopsis</taxon>
    </lineage>
</organism>
<evidence type="ECO:0000313" key="2">
    <source>
        <dbReference type="EMBL" id="KAF5393343.1"/>
    </source>
</evidence>
<keyword evidence="3" id="KW-1185">Reference proteome</keyword>
<sequence length="100" mass="10943">MSSLPAPENPIASTTMEEPQAIFQSKSSSLDIPQLEPYAKRRGVAFISSISKDEPITDVLLFLLKYTRKYNGDNGVGPLGFSMTLFQKWATAAGYDPLKG</sequence>
<dbReference type="Proteomes" id="UP000518752">
    <property type="component" value="Unassembled WGS sequence"/>
</dbReference>
<evidence type="ECO:0000313" key="3">
    <source>
        <dbReference type="Proteomes" id="UP000518752"/>
    </source>
</evidence>
<accession>A0A8H5I1K6</accession>
<evidence type="ECO:0000256" key="1">
    <source>
        <dbReference type="SAM" id="MobiDB-lite"/>
    </source>
</evidence>
<comment type="caution">
    <text evidence="2">The sequence shown here is derived from an EMBL/GenBank/DDBJ whole genome shotgun (WGS) entry which is preliminary data.</text>
</comment>
<feature type="compositionally biased region" description="Polar residues" evidence="1">
    <location>
        <begin position="11"/>
        <end position="23"/>
    </location>
</feature>
<protein>
    <submittedName>
        <fullName evidence="2">Uncharacterized protein</fullName>
    </submittedName>
</protein>
<proteinExistence type="predicted"/>
<dbReference type="OrthoDB" id="42657at2759"/>
<reference evidence="2 3" key="1">
    <citation type="journal article" date="2020" name="ISME J.">
        <title>Uncovering the hidden diversity of litter-decomposition mechanisms in mushroom-forming fungi.</title>
        <authorList>
            <person name="Floudas D."/>
            <person name="Bentzer J."/>
            <person name="Ahren D."/>
            <person name="Johansson T."/>
            <person name="Persson P."/>
            <person name="Tunlid A."/>
        </authorList>
    </citation>
    <scope>NUCLEOTIDE SEQUENCE [LARGE SCALE GENOMIC DNA]</scope>
    <source>
        <strain evidence="2 3">CBS 406.79</strain>
    </source>
</reference>
<feature type="region of interest" description="Disordered" evidence="1">
    <location>
        <begin position="1"/>
        <end position="23"/>
    </location>
</feature>
<dbReference type="AlphaFoldDB" id="A0A8H5I1K6"/>
<gene>
    <name evidence="2" type="ORF">D9757_000794</name>
</gene>
<name>A0A8H5I1K6_9AGAR</name>